<evidence type="ECO:0000256" key="1">
    <source>
        <dbReference type="SAM" id="MobiDB-lite"/>
    </source>
</evidence>
<feature type="compositionally biased region" description="Basic and acidic residues" evidence="1">
    <location>
        <begin position="12"/>
        <end position="24"/>
    </location>
</feature>
<evidence type="ECO:0000313" key="3">
    <source>
        <dbReference type="Proteomes" id="UP001341840"/>
    </source>
</evidence>
<feature type="compositionally biased region" description="Polar residues" evidence="1">
    <location>
        <begin position="1"/>
        <end position="11"/>
    </location>
</feature>
<feature type="region of interest" description="Disordered" evidence="1">
    <location>
        <begin position="1"/>
        <end position="29"/>
    </location>
</feature>
<reference evidence="2 3" key="1">
    <citation type="journal article" date="2023" name="Plants (Basel)">
        <title>Bridging the Gap: Combining Genomics and Transcriptomics Approaches to Understand Stylosanthes scabra, an Orphan Legume from the Brazilian Caatinga.</title>
        <authorList>
            <person name="Ferreira-Neto J.R.C."/>
            <person name="da Silva M.D."/>
            <person name="Binneck E."/>
            <person name="de Melo N.F."/>
            <person name="da Silva R.H."/>
            <person name="de Melo A.L.T.M."/>
            <person name="Pandolfi V."/>
            <person name="Bustamante F.O."/>
            <person name="Brasileiro-Vidal A.C."/>
            <person name="Benko-Iseppon A.M."/>
        </authorList>
    </citation>
    <scope>NUCLEOTIDE SEQUENCE [LARGE SCALE GENOMIC DNA]</scope>
    <source>
        <tissue evidence="2">Leaves</tissue>
    </source>
</reference>
<dbReference type="EMBL" id="JASCZI010121057">
    <property type="protein sequence ID" value="MED6159323.1"/>
    <property type="molecule type" value="Genomic_DNA"/>
</dbReference>
<feature type="region of interest" description="Disordered" evidence="1">
    <location>
        <begin position="133"/>
        <end position="153"/>
    </location>
</feature>
<organism evidence="2 3">
    <name type="scientific">Stylosanthes scabra</name>
    <dbReference type="NCBI Taxonomy" id="79078"/>
    <lineage>
        <taxon>Eukaryota</taxon>
        <taxon>Viridiplantae</taxon>
        <taxon>Streptophyta</taxon>
        <taxon>Embryophyta</taxon>
        <taxon>Tracheophyta</taxon>
        <taxon>Spermatophyta</taxon>
        <taxon>Magnoliopsida</taxon>
        <taxon>eudicotyledons</taxon>
        <taxon>Gunneridae</taxon>
        <taxon>Pentapetalae</taxon>
        <taxon>rosids</taxon>
        <taxon>fabids</taxon>
        <taxon>Fabales</taxon>
        <taxon>Fabaceae</taxon>
        <taxon>Papilionoideae</taxon>
        <taxon>50 kb inversion clade</taxon>
        <taxon>dalbergioids sensu lato</taxon>
        <taxon>Dalbergieae</taxon>
        <taxon>Pterocarpus clade</taxon>
        <taxon>Stylosanthes</taxon>
    </lineage>
</organism>
<comment type="caution">
    <text evidence="2">The sequence shown here is derived from an EMBL/GenBank/DDBJ whole genome shotgun (WGS) entry which is preliminary data.</text>
</comment>
<evidence type="ECO:0000313" key="2">
    <source>
        <dbReference type="EMBL" id="MED6159323.1"/>
    </source>
</evidence>
<dbReference type="Proteomes" id="UP001341840">
    <property type="component" value="Unassembled WGS sequence"/>
</dbReference>
<proteinExistence type="predicted"/>
<name>A0ABU6UGY3_9FABA</name>
<accession>A0ABU6UGY3</accession>
<sequence length="203" mass="22002">MFKLVSGTSEYSAEKARERKDKAAQRRKHPIQRRMQMIYGLIYQLLLQSVLIASSLPAKAAACGGDLHGCLSFSFFFPECCRLPSSLHLHCHTPSLLPPTLPPSTSSSKNCGKAVGRRPESAHVPYLEAVEEANRKSLPRSDSAATMADRQSGQERVKNLAYSSLTPSCVDSNIGGGGFFEMVLEQSGCSVKNGTIVPNSNTN</sequence>
<gene>
    <name evidence="2" type="ORF">PIB30_041322</name>
</gene>
<protein>
    <submittedName>
        <fullName evidence="2">Uncharacterized protein</fullName>
    </submittedName>
</protein>
<keyword evidence="3" id="KW-1185">Reference proteome</keyword>